<dbReference type="Proteomes" id="UP000523821">
    <property type="component" value="Unassembled WGS sequence"/>
</dbReference>
<keyword evidence="1" id="KW-1133">Transmembrane helix</keyword>
<comment type="caution">
    <text evidence="2">The sequence shown here is derived from an EMBL/GenBank/DDBJ whole genome shotgun (WGS) entry which is preliminary data.</text>
</comment>
<keyword evidence="3" id="KW-1185">Reference proteome</keyword>
<accession>A0A7W9CV84</accession>
<feature type="transmembrane region" description="Helical" evidence="1">
    <location>
        <begin position="34"/>
        <end position="57"/>
    </location>
</feature>
<name>A0A7W9CV84_9HYPH</name>
<evidence type="ECO:0000256" key="1">
    <source>
        <dbReference type="SAM" id="Phobius"/>
    </source>
</evidence>
<evidence type="ECO:0000313" key="2">
    <source>
        <dbReference type="EMBL" id="MBB5752329.1"/>
    </source>
</evidence>
<evidence type="ECO:0000313" key="3">
    <source>
        <dbReference type="Proteomes" id="UP000523821"/>
    </source>
</evidence>
<dbReference type="RefSeq" id="WP_183853880.1">
    <property type="nucleotide sequence ID" value="NZ_JACHOO010000002.1"/>
</dbReference>
<keyword evidence="1" id="KW-0812">Transmembrane</keyword>
<protein>
    <submittedName>
        <fullName evidence="2">Uncharacterized protein</fullName>
    </submittedName>
</protein>
<reference evidence="2 3" key="1">
    <citation type="submission" date="2020-08" db="EMBL/GenBank/DDBJ databases">
        <title>Genomic Encyclopedia of Type Strains, Phase IV (KMG-IV): sequencing the most valuable type-strain genomes for metagenomic binning, comparative biology and taxonomic classification.</title>
        <authorList>
            <person name="Goeker M."/>
        </authorList>
    </citation>
    <scope>NUCLEOTIDE SEQUENCE [LARGE SCALE GENOMIC DNA]</scope>
    <source>
        <strain evidence="2 3">DSM 16268</strain>
    </source>
</reference>
<organism evidence="2 3">
    <name type="scientific">Prosthecomicrobium pneumaticum</name>
    <dbReference type="NCBI Taxonomy" id="81895"/>
    <lineage>
        <taxon>Bacteria</taxon>
        <taxon>Pseudomonadati</taxon>
        <taxon>Pseudomonadota</taxon>
        <taxon>Alphaproteobacteria</taxon>
        <taxon>Hyphomicrobiales</taxon>
        <taxon>Kaistiaceae</taxon>
        <taxon>Prosthecomicrobium</taxon>
    </lineage>
</organism>
<proteinExistence type="predicted"/>
<sequence>MDHQANDPGPSQAAPHGHRRGLLKVIFDKITEHIVGSIVLFCLVSATTAGTVLWSSYDIEITKLPSEANSIVGPTGNITLNQSSDIRMAWVAFPFQSSKACLDRVREWVKWREFASIVFWHSPDQVNFTERRGIRIGARCIVENSNRLTIVLLASTDLDALTEAWDSFKSYYSASIGGDRKAILSSAGTDWVGPAFEVVSEVIRVPLGTEDKEKFELINEIPPPMITYFESKKGRIGRCGTRRTQLFRICNVTFPGLMLIMHMEVEDGEILILVSGFSESIGEDLIWSQDDIRTLLLGIPGAKLET</sequence>
<gene>
    <name evidence="2" type="ORF">GGQ63_001381</name>
</gene>
<keyword evidence="1" id="KW-0472">Membrane</keyword>
<dbReference type="AlphaFoldDB" id="A0A7W9CV84"/>
<dbReference type="EMBL" id="JACHOO010000002">
    <property type="protein sequence ID" value="MBB5752329.1"/>
    <property type="molecule type" value="Genomic_DNA"/>
</dbReference>